<dbReference type="Proteomes" id="UP001298593">
    <property type="component" value="Unassembled WGS sequence"/>
</dbReference>
<organism evidence="1 2">
    <name type="scientific">[Mycobacterium] nativiensis</name>
    <dbReference type="NCBI Taxonomy" id="2855503"/>
    <lineage>
        <taxon>Bacteria</taxon>
        <taxon>Bacillati</taxon>
        <taxon>Actinomycetota</taxon>
        <taxon>Actinomycetes</taxon>
        <taxon>Mycobacteriales</taxon>
        <taxon>Mycobacteriaceae</taxon>
        <taxon>Mycolicibacter</taxon>
    </lineage>
</organism>
<proteinExistence type="predicted"/>
<protein>
    <submittedName>
        <fullName evidence="1">Uncharacterized protein</fullName>
    </submittedName>
</protein>
<sequence>MSASYPGGALVYNRASSADRHGLISGELVAIGSTVEQLGALPAGGIRQVWHVGQGGNQQPHRALVVNHRAAPPE</sequence>
<reference evidence="1 2" key="1">
    <citation type="submission" date="2023-12" db="EMBL/GenBank/DDBJ databases">
        <title>Description of new species of Mycobacterium terrae complex isolated from sewage at the Sao Paulo Zoological Park Foundation in Brazil.</title>
        <authorList>
            <person name="Romagnoli C.L."/>
            <person name="Conceicao E.C."/>
            <person name="Machado E."/>
            <person name="Barreto L.B.P.F."/>
            <person name="Sharma A."/>
            <person name="Silva N.M."/>
            <person name="Marques L.E."/>
            <person name="Juliana M.A."/>
            <person name="Lourenco M.C.S."/>
            <person name="Digiampietri L.A."/>
            <person name="Suffys P.N."/>
            <person name="Viana-Niero C."/>
        </authorList>
    </citation>
    <scope>NUCLEOTIDE SEQUENCE [LARGE SCALE GENOMIC DNA]</scope>
    <source>
        <strain evidence="1 2">MYC340</strain>
    </source>
</reference>
<keyword evidence="2" id="KW-1185">Reference proteome</keyword>
<comment type="caution">
    <text evidence="1">The sequence shown here is derived from an EMBL/GenBank/DDBJ whole genome shotgun (WGS) entry which is preliminary data.</text>
</comment>
<name>A0ABU5Y3T5_9MYCO</name>
<evidence type="ECO:0000313" key="2">
    <source>
        <dbReference type="Proteomes" id="UP001298593"/>
    </source>
</evidence>
<evidence type="ECO:0000313" key="1">
    <source>
        <dbReference type="EMBL" id="MEB3034778.1"/>
    </source>
</evidence>
<gene>
    <name evidence="1" type="ORF">KV113_24865</name>
</gene>
<dbReference type="EMBL" id="JAYJJU010000040">
    <property type="protein sequence ID" value="MEB3034778.1"/>
    <property type="molecule type" value="Genomic_DNA"/>
</dbReference>
<accession>A0ABU5Y3T5</accession>